<feature type="non-terminal residue" evidence="1">
    <location>
        <position position="87"/>
    </location>
</feature>
<accession>A0A5E4D4Q1</accession>
<protein>
    <submittedName>
        <fullName evidence="1">Uncharacterized protein</fullName>
    </submittedName>
</protein>
<gene>
    <name evidence="1" type="ORF">MONAX_5E002986</name>
</gene>
<organism evidence="1 2">
    <name type="scientific">Marmota monax</name>
    <name type="common">Woodchuck</name>
    <dbReference type="NCBI Taxonomy" id="9995"/>
    <lineage>
        <taxon>Eukaryota</taxon>
        <taxon>Metazoa</taxon>
        <taxon>Chordata</taxon>
        <taxon>Craniata</taxon>
        <taxon>Vertebrata</taxon>
        <taxon>Euteleostomi</taxon>
        <taxon>Mammalia</taxon>
        <taxon>Eutheria</taxon>
        <taxon>Euarchontoglires</taxon>
        <taxon>Glires</taxon>
        <taxon>Rodentia</taxon>
        <taxon>Sciuromorpha</taxon>
        <taxon>Sciuridae</taxon>
        <taxon>Xerinae</taxon>
        <taxon>Marmotini</taxon>
        <taxon>Marmota</taxon>
    </lineage>
</organism>
<feature type="non-terminal residue" evidence="1">
    <location>
        <position position="1"/>
    </location>
</feature>
<dbReference type="Proteomes" id="UP000335636">
    <property type="component" value="Unassembled WGS sequence"/>
</dbReference>
<evidence type="ECO:0000313" key="1">
    <source>
        <dbReference type="EMBL" id="VTJ87949.1"/>
    </source>
</evidence>
<sequence length="87" mass="9895">QHHSEIGRGIQVTKKNYGCFTSHLLYHVADAQSFTWLGSWALQNSRGHCSHRCVCHGTVSIHYTVYGQMLGAMVTLQPPLLWPFRNK</sequence>
<comment type="caution">
    <text evidence="1">The sequence shown here is derived from an EMBL/GenBank/DDBJ whole genome shotgun (WGS) entry which is preliminary data.</text>
</comment>
<name>A0A5E4D4Q1_MARMO</name>
<proteinExistence type="predicted"/>
<keyword evidence="2" id="KW-1185">Reference proteome</keyword>
<evidence type="ECO:0000313" key="2">
    <source>
        <dbReference type="Proteomes" id="UP000335636"/>
    </source>
</evidence>
<dbReference type="EMBL" id="CABDUW010002768">
    <property type="protein sequence ID" value="VTJ87949.1"/>
    <property type="molecule type" value="Genomic_DNA"/>
</dbReference>
<reference evidence="1" key="1">
    <citation type="submission" date="2019-04" db="EMBL/GenBank/DDBJ databases">
        <authorList>
            <person name="Alioto T."/>
            <person name="Alioto T."/>
        </authorList>
    </citation>
    <scope>NUCLEOTIDE SEQUENCE [LARGE SCALE GENOMIC DNA]</scope>
</reference>
<dbReference type="AlphaFoldDB" id="A0A5E4D4Q1"/>